<comment type="caution">
    <text evidence="2">The sequence shown here is derived from an EMBL/GenBank/DDBJ whole genome shotgun (WGS) entry which is preliminary data.</text>
</comment>
<dbReference type="Pfam" id="PF24758">
    <property type="entry name" value="LRR_At5g56370"/>
    <property type="match status" value="1"/>
</dbReference>
<dbReference type="InterPro" id="IPR055411">
    <property type="entry name" value="LRR_FXL15/At3g58940/PEG3-like"/>
</dbReference>
<organism evidence="2 3">
    <name type="scientific">Lolium multiflorum</name>
    <name type="common">Italian ryegrass</name>
    <name type="synonym">Lolium perenne subsp. multiflorum</name>
    <dbReference type="NCBI Taxonomy" id="4521"/>
    <lineage>
        <taxon>Eukaryota</taxon>
        <taxon>Viridiplantae</taxon>
        <taxon>Streptophyta</taxon>
        <taxon>Embryophyta</taxon>
        <taxon>Tracheophyta</taxon>
        <taxon>Spermatophyta</taxon>
        <taxon>Magnoliopsida</taxon>
        <taxon>Liliopsida</taxon>
        <taxon>Poales</taxon>
        <taxon>Poaceae</taxon>
        <taxon>BOP clade</taxon>
        <taxon>Pooideae</taxon>
        <taxon>Poodae</taxon>
        <taxon>Poeae</taxon>
        <taxon>Poeae Chloroplast Group 2 (Poeae type)</taxon>
        <taxon>Loliodinae</taxon>
        <taxon>Loliinae</taxon>
        <taxon>Lolium</taxon>
    </lineage>
</organism>
<dbReference type="InterPro" id="IPR036047">
    <property type="entry name" value="F-box-like_dom_sf"/>
</dbReference>
<dbReference type="Gene3D" id="1.20.1280.50">
    <property type="match status" value="1"/>
</dbReference>
<evidence type="ECO:0000313" key="3">
    <source>
        <dbReference type="Proteomes" id="UP001231189"/>
    </source>
</evidence>
<protein>
    <recommendedName>
        <fullName evidence="1">F-box domain-containing protein</fullName>
    </recommendedName>
</protein>
<dbReference type="EMBL" id="JAUUTY010000192">
    <property type="protein sequence ID" value="KAK1602736.1"/>
    <property type="molecule type" value="Genomic_DNA"/>
</dbReference>
<gene>
    <name evidence="2" type="ORF">QYE76_026968</name>
</gene>
<dbReference type="PROSITE" id="PS50181">
    <property type="entry name" value="FBOX"/>
    <property type="match status" value="1"/>
</dbReference>
<evidence type="ECO:0000259" key="1">
    <source>
        <dbReference type="PROSITE" id="PS50181"/>
    </source>
</evidence>
<dbReference type="SUPFAM" id="SSF52047">
    <property type="entry name" value="RNI-like"/>
    <property type="match status" value="1"/>
</dbReference>
<dbReference type="Pfam" id="PF00646">
    <property type="entry name" value="F-box"/>
    <property type="match status" value="1"/>
</dbReference>
<keyword evidence="3" id="KW-1185">Reference proteome</keyword>
<dbReference type="AlphaFoldDB" id="A0AAD8VF13"/>
<dbReference type="Gene3D" id="3.80.10.10">
    <property type="entry name" value="Ribonuclease Inhibitor"/>
    <property type="match status" value="1"/>
</dbReference>
<dbReference type="PANTHER" id="PTHR31900:SF30">
    <property type="entry name" value="SUPERFAMILY PROTEIN, PUTATIVE-RELATED"/>
    <property type="match status" value="1"/>
</dbReference>
<dbReference type="SUPFAM" id="SSF81383">
    <property type="entry name" value="F-box domain"/>
    <property type="match status" value="1"/>
</dbReference>
<dbReference type="Proteomes" id="UP001231189">
    <property type="component" value="Unassembled WGS sequence"/>
</dbReference>
<dbReference type="InterPro" id="IPR032675">
    <property type="entry name" value="LRR_dom_sf"/>
</dbReference>
<reference evidence="2" key="1">
    <citation type="submission" date="2023-07" db="EMBL/GenBank/DDBJ databases">
        <title>A chromosome-level genome assembly of Lolium multiflorum.</title>
        <authorList>
            <person name="Chen Y."/>
            <person name="Copetti D."/>
            <person name="Kolliker R."/>
            <person name="Studer B."/>
        </authorList>
    </citation>
    <scope>NUCLEOTIDE SEQUENCE</scope>
    <source>
        <strain evidence="2">02402/16</strain>
        <tissue evidence="2">Leaf</tissue>
    </source>
</reference>
<dbReference type="InterPro" id="IPR050232">
    <property type="entry name" value="FBL13/AtMIF1-like"/>
</dbReference>
<evidence type="ECO:0000313" key="2">
    <source>
        <dbReference type="EMBL" id="KAK1602736.1"/>
    </source>
</evidence>
<dbReference type="InterPro" id="IPR001810">
    <property type="entry name" value="F-box_dom"/>
</dbReference>
<dbReference type="PANTHER" id="PTHR31900">
    <property type="entry name" value="F-BOX/RNI SUPERFAMILY PROTEIN-RELATED"/>
    <property type="match status" value="1"/>
</dbReference>
<accession>A0AAD8VF13</accession>
<sequence>MATESPPKYRDRISDLPDGVLGHVLSFLPTREAGRAAVLARRWRDVFGHVHAVCFEERQGDRANDWYTVYSNAPERKSCSDALLNGVSAALLCLRRCAGRNVPVRSLRFAFDSYHWWDGVHVDHWLHHLLDHCRQELHLDLCFAIDQICTRCPEFTDEVDGASEDDQLVDSYEARWTYLLPRRLFSCAVLRTLRLTNCRLKPPEAINLPSLETLHLTAIGIDSGRSVQRLIASCPRLQDLTLENVRRLKRVSVLDKRLRRFSLRCCHNVHHVSIDASELRSLEYCGHLPAESLLHLHGSQGIPSSCKVYFSKADYRMSKCVGFRMLFGKIITPDTRLLHHGGSIERGPSAELPLFCNMTRLALHKSTESYVFIVAIRWILEQAPNLEVLSLNMEDDGRGDASVGPATSFSIPCLRLSVREINMVHYMGIESQRILARLLLRNAMVLEKLCVSFPRGDSGSQAFHKSEIENWASDNSEKIFIYFME</sequence>
<name>A0AAD8VF13_LOLMU</name>
<proteinExistence type="predicted"/>
<feature type="domain" description="F-box" evidence="1">
    <location>
        <begin position="10"/>
        <end position="58"/>
    </location>
</feature>